<dbReference type="AlphaFoldDB" id="A0AAV2ZAJ9"/>
<evidence type="ECO:0000313" key="1">
    <source>
        <dbReference type="EMBL" id="DBA02268.1"/>
    </source>
</evidence>
<keyword evidence="2" id="KW-1185">Reference proteome</keyword>
<organism evidence="1 2">
    <name type="scientific">Lagenidium giganteum</name>
    <dbReference type="NCBI Taxonomy" id="4803"/>
    <lineage>
        <taxon>Eukaryota</taxon>
        <taxon>Sar</taxon>
        <taxon>Stramenopiles</taxon>
        <taxon>Oomycota</taxon>
        <taxon>Peronosporomycetes</taxon>
        <taxon>Pythiales</taxon>
        <taxon>Pythiaceae</taxon>
    </lineage>
</organism>
<evidence type="ECO:0000313" key="2">
    <source>
        <dbReference type="Proteomes" id="UP001146120"/>
    </source>
</evidence>
<accession>A0AAV2ZAJ9</accession>
<reference evidence="1" key="2">
    <citation type="journal article" date="2023" name="Microbiol Resour">
        <title>Decontamination and Annotation of the Draft Genome Sequence of the Oomycete Lagenidium giganteum ARSEF 373.</title>
        <authorList>
            <person name="Morgan W.R."/>
            <person name="Tartar A."/>
        </authorList>
    </citation>
    <scope>NUCLEOTIDE SEQUENCE</scope>
    <source>
        <strain evidence="1">ARSEF 373</strain>
    </source>
</reference>
<protein>
    <submittedName>
        <fullName evidence="1">Uncharacterized protein</fullName>
    </submittedName>
</protein>
<dbReference type="EMBL" id="DAKRPA010000034">
    <property type="protein sequence ID" value="DBA02268.1"/>
    <property type="molecule type" value="Genomic_DNA"/>
</dbReference>
<sequence length="95" mass="10217">MVAKALQRLTNEAVYYGKEAKGFLGWTVPGAVIAGWLVWPGLTQSFKEETLGLKPQHAPGSAAAVAAAGPAVFRGNGKYKYVRNEIGERPTLEEE</sequence>
<name>A0AAV2ZAJ9_9STRA</name>
<gene>
    <name evidence="1" type="ORF">N0F65_007678</name>
</gene>
<proteinExistence type="predicted"/>
<reference evidence="1" key="1">
    <citation type="submission" date="2022-11" db="EMBL/GenBank/DDBJ databases">
        <authorList>
            <person name="Morgan W.R."/>
            <person name="Tartar A."/>
        </authorList>
    </citation>
    <scope>NUCLEOTIDE SEQUENCE</scope>
    <source>
        <strain evidence="1">ARSEF 373</strain>
    </source>
</reference>
<dbReference type="Proteomes" id="UP001146120">
    <property type="component" value="Unassembled WGS sequence"/>
</dbReference>
<comment type="caution">
    <text evidence="1">The sequence shown here is derived from an EMBL/GenBank/DDBJ whole genome shotgun (WGS) entry which is preliminary data.</text>
</comment>